<accession>A0A0E9XWI6</accession>
<name>A0A0E9XWI6_ANGAN</name>
<evidence type="ECO:0000313" key="1">
    <source>
        <dbReference type="EMBL" id="JAI06762.1"/>
    </source>
</evidence>
<reference evidence="1" key="1">
    <citation type="submission" date="2014-11" db="EMBL/GenBank/DDBJ databases">
        <authorList>
            <person name="Amaro Gonzalez C."/>
        </authorList>
    </citation>
    <scope>NUCLEOTIDE SEQUENCE</scope>
</reference>
<sequence length="16" mass="1858">MLRIIVLLEDPVATKF</sequence>
<protein>
    <submittedName>
        <fullName evidence="1">Uncharacterized protein</fullName>
    </submittedName>
</protein>
<organism evidence="1">
    <name type="scientific">Anguilla anguilla</name>
    <name type="common">European freshwater eel</name>
    <name type="synonym">Muraena anguilla</name>
    <dbReference type="NCBI Taxonomy" id="7936"/>
    <lineage>
        <taxon>Eukaryota</taxon>
        <taxon>Metazoa</taxon>
        <taxon>Chordata</taxon>
        <taxon>Craniata</taxon>
        <taxon>Vertebrata</taxon>
        <taxon>Euteleostomi</taxon>
        <taxon>Actinopterygii</taxon>
        <taxon>Neopterygii</taxon>
        <taxon>Teleostei</taxon>
        <taxon>Anguilliformes</taxon>
        <taxon>Anguillidae</taxon>
        <taxon>Anguilla</taxon>
    </lineage>
</organism>
<dbReference type="AlphaFoldDB" id="A0A0E9XWI6"/>
<proteinExistence type="predicted"/>
<dbReference type="EMBL" id="GBXM01001816">
    <property type="protein sequence ID" value="JAI06762.1"/>
    <property type="molecule type" value="Transcribed_RNA"/>
</dbReference>
<reference evidence="1" key="2">
    <citation type="journal article" date="2015" name="Fish Shellfish Immunol.">
        <title>Early steps in the European eel (Anguilla anguilla)-Vibrio vulnificus interaction in the gills: Role of the RtxA13 toxin.</title>
        <authorList>
            <person name="Callol A."/>
            <person name="Pajuelo D."/>
            <person name="Ebbesson L."/>
            <person name="Teles M."/>
            <person name="MacKenzie S."/>
            <person name="Amaro C."/>
        </authorList>
    </citation>
    <scope>NUCLEOTIDE SEQUENCE</scope>
</reference>